<dbReference type="EMBL" id="CAEKKB010000006">
    <property type="protein sequence ID" value="CAB4315662.1"/>
    <property type="molecule type" value="Genomic_DNA"/>
</dbReference>
<evidence type="ECO:0000313" key="1">
    <source>
        <dbReference type="EMBL" id="CAB4315662.1"/>
    </source>
</evidence>
<protein>
    <submittedName>
        <fullName evidence="1">Uncharacterized protein</fullName>
    </submittedName>
</protein>
<name>A0A6J5XU03_PRUAR</name>
<gene>
    <name evidence="1" type="ORF">ORAREDHAP_LOCUS40406</name>
</gene>
<evidence type="ECO:0000313" key="2">
    <source>
        <dbReference type="Proteomes" id="UP000507245"/>
    </source>
</evidence>
<dbReference type="AlphaFoldDB" id="A0A6J5XU03"/>
<proteinExistence type="predicted"/>
<sequence length="105" mass="12006">MILWWMIRRCMGQCRGYNQKALTFCDGNHNRQLSSDGIMIGRTGSWASLTPAGFSGYKNHPHHSKSFRVTVTTSHLPGDLYRSQFTYFKGNSPLRRVSIITNPVR</sequence>
<keyword evidence="2" id="KW-1185">Reference proteome</keyword>
<accession>A0A6J5XU03</accession>
<reference evidence="2" key="1">
    <citation type="journal article" date="2020" name="Genome Biol.">
        <title>Gamete binning: chromosome-level and haplotype-resolved genome assembly enabled by high-throughput single-cell sequencing of gamete genomes.</title>
        <authorList>
            <person name="Campoy J.A."/>
            <person name="Sun H."/>
            <person name="Goel M."/>
            <person name="Jiao W.-B."/>
            <person name="Folz-Donahue K."/>
            <person name="Wang N."/>
            <person name="Rubio M."/>
            <person name="Liu C."/>
            <person name="Kukat C."/>
            <person name="Ruiz D."/>
            <person name="Huettel B."/>
            <person name="Schneeberger K."/>
        </authorList>
    </citation>
    <scope>NUCLEOTIDE SEQUENCE [LARGE SCALE GENOMIC DNA]</scope>
    <source>
        <strain evidence="2">cv. Rojo Pasion</strain>
    </source>
</reference>
<dbReference type="Proteomes" id="UP000507245">
    <property type="component" value="Unassembled WGS sequence"/>
</dbReference>
<organism evidence="1 2">
    <name type="scientific">Prunus armeniaca</name>
    <name type="common">Apricot</name>
    <name type="synonym">Armeniaca vulgaris</name>
    <dbReference type="NCBI Taxonomy" id="36596"/>
    <lineage>
        <taxon>Eukaryota</taxon>
        <taxon>Viridiplantae</taxon>
        <taxon>Streptophyta</taxon>
        <taxon>Embryophyta</taxon>
        <taxon>Tracheophyta</taxon>
        <taxon>Spermatophyta</taxon>
        <taxon>Magnoliopsida</taxon>
        <taxon>eudicotyledons</taxon>
        <taxon>Gunneridae</taxon>
        <taxon>Pentapetalae</taxon>
        <taxon>rosids</taxon>
        <taxon>fabids</taxon>
        <taxon>Rosales</taxon>
        <taxon>Rosaceae</taxon>
        <taxon>Amygdaloideae</taxon>
        <taxon>Amygdaleae</taxon>
        <taxon>Prunus</taxon>
    </lineage>
</organism>